<feature type="repeat" description="TPR" evidence="4">
    <location>
        <begin position="184"/>
        <end position="217"/>
    </location>
</feature>
<feature type="repeat" description="TPR" evidence="4">
    <location>
        <begin position="71"/>
        <end position="104"/>
    </location>
</feature>
<dbReference type="SUPFAM" id="SSF48452">
    <property type="entry name" value="TPR-like"/>
    <property type="match status" value="1"/>
</dbReference>
<dbReference type="PROSITE" id="PS50005">
    <property type="entry name" value="TPR"/>
    <property type="match status" value="3"/>
</dbReference>
<evidence type="ECO:0000256" key="1">
    <source>
        <dbReference type="ARBA" id="ARBA00004370"/>
    </source>
</evidence>
<dbReference type="PANTHER" id="PTHR30332">
    <property type="entry name" value="PROBABLE GENERAL SECRETION PATHWAY PROTEIN D"/>
    <property type="match status" value="1"/>
</dbReference>
<dbReference type="InterPro" id="IPR004846">
    <property type="entry name" value="T2SS/T3SS_dom"/>
</dbReference>
<feature type="repeat" description="TPR" evidence="4">
    <location>
        <begin position="119"/>
        <end position="152"/>
    </location>
</feature>
<dbReference type="Pfam" id="PF13181">
    <property type="entry name" value="TPR_8"/>
    <property type="match status" value="2"/>
</dbReference>
<dbReference type="Gene3D" id="1.25.40.10">
    <property type="entry name" value="Tetratricopeptide repeat domain"/>
    <property type="match status" value="1"/>
</dbReference>
<dbReference type="NCBIfam" id="NF042912">
    <property type="entry name" value="Amuc_1098_fam"/>
    <property type="match status" value="1"/>
</dbReference>
<evidence type="ECO:0000256" key="2">
    <source>
        <dbReference type="ARBA" id="ARBA00022729"/>
    </source>
</evidence>
<keyword evidence="2 7" id="KW-0732">Signal</keyword>
<dbReference type="RefSeq" id="WP_215434163.1">
    <property type="nucleotide sequence ID" value="NZ_AP025943.1"/>
</dbReference>
<keyword evidence="4" id="KW-0802">TPR repeat</keyword>
<feature type="region of interest" description="Disordered" evidence="6">
    <location>
        <begin position="437"/>
        <end position="462"/>
    </location>
</feature>
<evidence type="ECO:0000313" key="9">
    <source>
        <dbReference type="EMBL" id="BDL43680.1"/>
    </source>
</evidence>
<feature type="compositionally biased region" description="Low complexity" evidence="6">
    <location>
        <begin position="450"/>
        <end position="462"/>
    </location>
</feature>
<dbReference type="InterPro" id="IPR019734">
    <property type="entry name" value="TPR_rpt"/>
</dbReference>
<evidence type="ECO:0000256" key="3">
    <source>
        <dbReference type="ARBA" id="ARBA00023136"/>
    </source>
</evidence>
<dbReference type="InterPro" id="IPR049997">
    <property type="entry name" value="Amuc_1098-like"/>
</dbReference>
<evidence type="ECO:0000256" key="7">
    <source>
        <dbReference type="SAM" id="SignalP"/>
    </source>
</evidence>
<evidence type="ECO:0000259" key="8">
    <source>
        <dbReference type="Pfam" id="PF00263"/>
    </source>
</evidence>
<evidence type="ECO:0000256" key="5">
    <source>
        <dbReference type="RuleBase" id="RU004003"/>
    </source>
</evidence>
<dbReference type="InterPro" id="IPR050810">
    <property type="entry name" value="Bact_Secretion_Sys_Channel"/>
</dbReference>
<gene>
    <name evidence="9" type="ORF">Abiwalacus_12540</name>
</gene>
<reference evidence="9" key="1">
    <citation type="submission" date="2022-06" db="EMBL/GenBank/DDBJ databases">
        <title>Akkermansia biwalacus sp. nov., an anaerobic mucin-degrading bacterium isolated from human intestine.</title>
        <authorList>
            <person name="Kobayashi Y."/>
            <person name="Inoue S."/>
            <person name="Kawahara T."/>
            <person name="Kohda N."/>
        </authorList>
    </citation>
    <scope>NUCLEOTIDE SEQUENCE</scope>
    <source>
        <strain evidence="9">WON2089</strain>
    </source>
</reference>
<dbReference type="SMART" id="SM00028">
    <property type="entry name" value="TPR"/>
    <property type="match status" value="3"/>
</dbReference>
<comment type="subcellular location">
    <subcellularLocation>
        <location evidence="1">Membrane</location>
    </subcellularLocation>
</comment>
<protein>
    <recommendedName>
        <fullName evidence="8">Type II/III secretion system secretin-like domain-containing protein</fullName>
    </recommendedName>
</protein>
<dbReference type="InterPro" id="IPR011990">
    <property type="entry name" value="TPR-like_helical_dom_sf"/>
</dbReference>
<dbReference type="EMBL" id="AP025943">
    <property type="protein sequence ID" value="BDL43680.1"/>
    <property type="molecule type" value="Genomic_DNA"/>
</dbReference>
<evidence type="ECO:0000313" key="10">
    <source>
        <dbReference type="Proteomes" id="UP001062263"/>
    </source>
</evidence>
<feature type="domain" description="Type II/III secretion system secretin-like" evidence="8">
    <location>
        <begin position="737"/>
        <end position="876"/>
    </location>
</feature>
<organism evidence="9 10">
    <name type="scientific">Akkermansia biwaensis</name>
    <dbReference type="NCBI Taxonomy" id="2946555"/>
    <lineage>
        <taxon>Bacteria</taxon>
        <taxon>Pseudomonadati</taxon>
        <taxon>Verrucomicrobiota</taxon>
        <taxon>Verrucomicrobiia</taxon>
        <taxon>Verrucomicrobiales</taxon>
        <taxon>Akkermansiaceae</taxon>
        <taxon>Akkermansia</taxon>
    </lineage>
</organism>
<name>A0ABN6QJW1_9BACT</name>
<dbReference type="PANTHER" id="PTHR30332:SF24">
    <property type="entry name" value="SECRETIN GSPD-RELATED"/>
    <property type="match status" value="1"/>
</dbReference>
<keyword evidence="3" id="KW-0472">Membrane</keyword>
<comment type="similarity">
    <text evidence="5">Belongs to the bacterial secretin family.</text>
</comment>
<evidence type="ECO:0000256" key="6">
    <source>
        <dbReference type="SAM" id="MobiDB-lite"/>
    </source>
</evidence>
<proteinExistence type="inferred from homology"/>
<evidence type="ECO:0000256" key="4">
    <source>
        <dbReference type="PROSITE-ProRule" id="PRU00339"/>
    </source>
</evidence>
<sequence length="910" mass="98117">MDHAPLYQSKRSLIALMAIAASCPFAQAGEDYGSVGASSALGTSYAGYYAAGQSDAARRAMARREAQTQEAMQLLSEGRELYREGKYKEALDKFNAAYSTLPAAPVNDQRRQAIANNIGDASIAVAQEYIKVGRYDEADKLLQDAIRLNPKKAALAKQTLEYMKDPIRTNPALTPEHVKNVEKVNTLLHMAYGYYDLGEYDKAIAEFNKVLTIDRYNVAARRGMETVNRRRSAYYRAAYDETRSSMLAEVDQIWERPIPVEIPDGPENIGPGPDTGVSGATANLMKLKSIIIPSVSFEDTTVEDAIDYLRRKSVELDRTGVNGERGINFVINDAQPVGTTPVATVPADDPGFGEDGMESTEPAPVAAAPQESIRTRKIGQLKLTNVPMLEVLNFICRNAGLRQKVEDYAVTILPAGGNDVDLYQRTFPVPPGFLRSLSSSLGGGDDGGDTDPFGSGDSSSSSIKPLPSAYNLLKKAGVQFPEGASAIFSASNGTLIVRNTQGNLDLIEQLIEQTRGESQQVRIMTKFVEVTQENTEELGFDWIVTPFSVSNDRSTFLGGGTSEGSGLNSSDFTQSPGGVSGWPVNSTNTDSHGNGLVNGLVGGNRTGDFAISKNSVDNLLNSTNRSEATQKSPAPGIMSLTGIYDEGSFQMLMRGLSQKKGSDVLTAPSVTAKSGETAKIEIIREFWYPTEYEPPELPNNVSSWGGNNNRNNILDDVLNNNPAQVTSFPVTPATPGVFEMKPVGVTLEVVPTIAENKYIIDLSFKPSIVEFEGFVNYGSPIQSTGVGSDGKPMSLTLTENRIEQPIFSKRSVETSLFIYDGHTVAIGGLITENVQTVEDKVPIFGDLPLVGRFFRSNSDNHIKKNLMIFVTGQIIDATGQPVRGNSLPTTAAGAENALPSTEGGLLPPIM</sequence>
<dbReference type="Pfam" id="PF00263">
    <property type="entry name" value="Secretin"/>
    <property type="match status" value="1"/>
</dbReference>
<keyword evidence="10" id="KW-1185">Reference proteome</keyword>
<accession>A0ABN6QJW1</accession>
<feature type="chain" id="PRO_5047513988" description="Type II/III secretion system secretin-like domain-containing protein" evidence="7">
    <location>
        <begin position="29"/>
        <end position="910"/>
    </location>
</feature>
<feature type="signal peptide" evidence="7">
    <location>
        <begin position="1"/>
        <end position="28"/>
    </location>
</feature>
<dbReference type="Proteomes" id="UP001062263">
    <property type="component" value="Chromosome"/>
</dbReference>